<reference evidence="1" key="1">
    <citation type="submission" date="2020-03" db="EMBL/GenBank/DDBJ databases">
        <title>Hybrid Assembly of Korean Phytophthora infestans isolates.</title>
        <authorList>
            <person name="Prokchorchik M."/>
            <person name="Lee Y."/>
            <person name="Seo J."/>
            <person name="Cho J.-H."/>
            <person name="Park Y.-E."/>
            <person name="Jang D.-C."/>
            <person name="Im J.-S."/>
            <person name="Choi J.-G."/>
            <person name="Park H.-J."/>
            <person name="Lee G.-B."/>
            <person name="Lee Y.-G."/>
            <person name="Hong S.-Y."/>
            <person name="Cho K."/>
            <person name="Sohn K.H."/>
        </authorList>
    </citation>
    <scope>NUCLEOTIDE SEQUENCE</scope>
    <source>
        <strain evidence="1">KR_2_A2</strain>
    </source>
</reference>
<dbReference type="Proteomes" id="UP000704712">
    <property type="component" value="Unassembled WGS sequence"/>
</dbReference>
<gene>
    <name evidence="1" type="ORF">GN958_ATG04585</name>
</gene>
<organism evidence="1 2">
    <name type="scientific">Phytophthora infestans</name>
    <name type="common">Potato late blight agent</name>
    <name type="synonym">Botrytis infestans</name>
    <dbReference type="NCBI Taxonomy" id="4787"/>
    <lineage>
        <taxon>Eukaryota</taxon>
        <taxon>Sar</taxon>
        <taxon>Stramenopiles</taxon>
        <taxon>Oomycota</taxon>
        <taxon>Peronosporomycetes</taxon>
        <taxon>Peronosporales</taxon>
        <taxon>Peronosporaceae</taxon>
        <taxon>Phytophthora</taxon>
    </lineage>
</organism>
<dbReference type="AlphaFoldDB" id="A0A8S9V435"/>
<dbReference type="EMBL" id="JAACNO010000639">
    <property type="protein sequence ID" value="KAF4146224.1"/>
    <property type="molecule type" value="Genomic_DNA"/>
</dbReference>
<sequence length="114" mass="12472">MFPHQDSIQVLLGESQLSEPPRRYGRLNIETALKITNPTQIHTRTTTATTATTPQTHASYAHAILPSALTDTTPLIAFAEPRKRIDAIHRLIGTTYLLHAARGHLAVLWLGSAG</sequence>
<protein>
    <submittedName>
        <fullName evidence="1">Uncharacterized protein</fullName>
    </submittedName>
</protein>
<evidence type="ECO:0000313" key="1">
    <source>
        <dbReference type="EMBL" id="KAF4146224.1"/>
    </source>
</evidence>
<name>A0A8S9V435_PHYIN</name>
<proteinExistence type="predicted"/>
<comment type="caution">
    <text evidence="1">The sequence shown here is derived from an EMBL/GenBank/DDBJ whole genome shotgun (WGS) entry which is preliminary data.</text>
</comment>
<evidence type="ECO:0000313" key="2">
    <source>
        <dbReference type="Proteomes" id="UP000704712"/>
    </source>
</evidence>
<accession>A0A8S9V435</accession>